<feature type="compositionally biased region" description="Basic and acidic residues" evidence="2">
    <location>
        <begin position="23"/>
        <end position="34"/>
    </location>
</feature>
<evidence type="ECO:0000313" key="3">
    <source>
        <dbReference type="EMBL" id="ETO14428.1"/>
    </source>
</evidence>
<evidence type="ECO:0000256" key="2">
    <source>
        <dbReference type="SAM" id="MobiDB-lite"/>
    </source>
</evidence>
<dbReference type="GO" id="GO:0005929">
    <property type="term" value="C:cilium"/>
    <property type="evidence" value="ECO:0007669"/>
    <property type="project" value="TreeGrafter"/>
</dbReference>
<keyword evidence="1" id="KW-0175">Coiled coil</keyword>
<dbReference type="EMBL" id="ASPP01020041">
    <property type="protein sequence ID" value="ETO14428.1"/>
    <property type="molecule type" value="Genomic_DNA"/>
</dbReference>
<feature type="region of interest" description="Disordered" evidence="2">
    <location>
        <begin position="1"/>
        <end position="40"/>
    </location>
</feature>
<dbReference type="PANTHER" id="PTHR31432:SF0">
    <property type="entry name" value="INTRAFLAGELLAR TRANSPORT PROTEIN 74 HOMOLOG"/>
    <property type="match status" value="1"/>
</dbReference>
<evidence type="ECO:0000256" key="1">
    <source>
        <dbReference type="SAM" id="Coils"/>
    </source>
</evidence>
<dbReference type="GO" id="GO:0030992">
    <property type="term" value="C:intraciliary transport particle B"/>
    <property type="evidence" value="ECO:0007669"/>
    <property type="project" value="InterPro"/>
</dbReference>
<evidence type="ECO:0000313" key="4">
    <source>
        <dbReference type="Proteomes" id="UP000023152"/>
    </source>
</evidence>
<dbReference type="PANTHER" id="PTHR31432">
    <property type="entry name" value="INTRAFLAGELLAR TRANSPORT PROTEIN 74 HOMOLOG"/>
    <property type="match status" value="1"/>
</dbReference>
<dbReference type="OMA" id="SYYENEM"/>
<reference evidence="3 4" key="1">
    <citation type="journal article" date="2013" name="Curr. Biol.">
        <title>The Genome of the Foraminiferan Reticulomyxa filosa.</title>
        <authorList>
            <person name="Glockner G."/>
            <person name="Hulsmann N."/>
            <person name="Schleicher M."/>
            <person name="Noegel A.A."/>
            <person name="Eichinger L."/>
            <person name="Gallinger C."/>
            <person name="Pawlowski J."/>
            <person name="Sierra R."/>
            <person name="Euteneuer U."/>
            <person name="Pillet L."/>
            <person name="Moustafa A."/>
            <person name="Platzer M."/>
            <person name="Groth M."/>
            <person name="Szafranski K."/>
            <person name="Schliwa M."/>
        </authorList>
    </citation>
    <scope>NUCLEOTIDE SEQUENCE [LARGE SCALE GENOMIC DNA]</scope>
</reference>
<organism evidence="3 4">
    <name type="scientific">Reticulomyxa filosa</name>
    <dbReference type="NCBI Taxonomy" id="46433"/>
    <lineage>
        <taxon>Eukaryota</taxon>
        <taxon>Sar</taxon>
        <taxon>Rhizaria</taxon>
        <taxon>Retaria</taxon>
        <taxon>Foraminifera</taxon>
        <taxon>Monothalamids</taxon>
        <taxon>Reticulomyxidae</taxon>
        <taxon>Reticulomyxa</taxon>
    </lineage>
</organism>
<dbReference type="InterPro" id="IPR029602">
    <property type="entry name" value="IFT74"/>
</dbReference>
<name>X6MKA7_RETFI</name>
<dbReference type="GO" id="GO:0035735">
    <property type="term" value="P:intraciliary transport involved in cilium assembly"/>
    <property type="evidence" value="ECO:0007669"/>
    <property type="project" value="TreeGrafter"/>
</dbReference>
<sequence>MKKTVPYNYSRYQDTDQQQHSVHKQEKTRPELNREQQNIVEDGSKVGLETTVEITNQPVTQHGMTGIQTKTLDNAEKRRVADKSYYENEMKKKLAGIVQEIQRMTGEIKNAQLEQNEKKKCEEKKAEQMKSIRQLEGQLADFNLSLDKMRSNVDVQELKTIAQEMTIKNKQEKQTLDALFLENKQIDKNIKNLETEIDTMYGQIEKILQLFPHMKDEFSMLVERSKAIRLSSLQTQMELNDVKTQYRELKKKMGESGDKHVANYFDFMELKKQLNELKVKKTKIRPKLQLEVTPKIWI</sequence>
<feature type="coiled-coil region" evidence="1">
    <location>
        <begin position="94"/>
        <end position="210"/>
    </location>
</feature>
<protein>
    <submittedName>
        <fullName evidence="3">Uncharacterized protein</fullName>
    </submittedName>
</protein>
<dbReference type="AlphaFoldDB" id="X6MKA7"/>
<feature type="compositionally biased region" description="Polar residues" evidence="2">
    <location>
        <begin position="10"/>
        <end position="20"/>
    </location>
</feature>
<comment type="caution">
    <text evidence="3">The sequence shown here is derived from an EMBL/GenBank/DDBJ whole genome shotgun (WGS) entry which is preliminary data.</text>
</comment>
<dbReference type="OrthoDB" id="444379at2759"/>
<proteinExistence type="predicted"/>
<accession>X6MKA7</accession>
<dbReference type="GO" id="GO:0048487">
    <property type="term" value="F:beta-tubulin binding"/>
    <property type="evidence" value="ECO:0007669"/>
    <property type="project" value="InterPro"/>
</dbReference>
<dbReference type="Proteomes" id="UP000023152">
    <property type="component" value="Unassembled WGS sequence"/>
</dbReference>
<gene>
    <name evidence="3" type="ORF">RFI_22942</name>
</gene>
<keyword evidence="4" id="KW-1185">Reference proteome</keyword>